<dbReference type="InterPro" id="IPR010349">
    <property type="entry name" value="Asparaginase_II"/>
</dbReference>
<name>A0ABT8J1F5_9MICO</name>
<dbReference type="EMBL" id="JAROCB010000005">
    <property type="protein sequence ID" value="MDN4598885.1"/>
    <property type="molecule type" value="Genomic_DNA"/>
</dbReference>
<sequence length="338" mass="34501">MPDAVTVTVPTAGAAVPLAELAVVRRSGLIESRHFGSLVALDPSGATLLELGDADAVVLPRSTVKPLQALGCLTAGAPLEGPELAIAAGSHTGEDEHVHVVRSLLERAGLGDDALGCPVDRPEDEATFERMLRDGEGRARVRMNCSGKHAAMLLAAATNGWPTEGYLDPGHPLQRHLRDVMAEVTGVPVGHDAIDGCGAPLFGTTVRGIARAFGRLVQAEPGTPERTVADAMREHPYYVGGSGHQNTTLMETVPGALAKGGAEGVIGVAAADGTAVAMKIVDGSPRATTLIALRVLETLGAPIADARALVDLPVLGGGRPVGSIELGADLTAALGRLA</sequence>
<gene>
    <name evidence="1" type="ORF">P5G59_17160</name>
</gene>
<accession>A0ABT8J1F5</accession>
<dbReference type="RefSeq" id="WP_301220234.1">
    <property type="nucleotide sequence ID" value="NZ_JAROCB010000005.1"/>
</dbReference>
<proteinExistence type="predicted"/>
<dbReference type="Proteomes" id="UP001174210">
    <property type="component" value="Unassembled WGS sequence"/>
</dbReference>
<reference evidence="1" key="1">
    <citation type="submission" date="2023-03" db="EMBL/GenBank/DDBJ databases">
        <title>MT1 and MT2 Draft Genomes of Novel Species.</title>
        <authorList>
            <person name="Venkateswaran K."/>
        </authorList>
    </citation>
    <scope>NUCLEOTIDE SEQUENCE</scope>
    <source>
        <strain evidence="1">F6_8S_P_1A</strain>
    </source>
</reference>
<keyword evidence="2" id="KW-1185">Reference proteome</keyword>
<evidence type="ECO:0000313" key="1">
    <source>
        <dbReference type="EMBL" id="MDN4598885.1"/>
    </source>
</evidence>
<comment type="caution">
    <text evidence="1">The sequence shown here is derived from an EMBL/GenBank/DDBJ whole genome shotgun (WGS) entry which is preliminary data.</text>
</comment>
<dbReference type="Pfam" id="PF06089">
    <property type="entry name" value="Asparaginase_II"/>
    <property type="match status" value="1"/>
</dbReference>
<organism evidence="1 2">
    <name type="scientific">Leifsonia virtsii</name>
    <dbReference type="NCBI Taxonomy" id="3035915"/>
    <lineage>
        <taxon>Bacteria</taxon>
        <taxon>Bacillati</taxon>
        <taxon>Actinomycetota</taxon>
        <taxon>Actinomycetes</taxon>
        <taxon>Micrococcales</taxon>
        <taxon>Microbacteriaceae</taxon>
        <taxon>Leifsonia</taxon>
    </lineage>
</organism>
<dbReference type="PANTHER" id="PTHR42110:SF1">
    <property type="entry name" value="L-ASPARAGINASE, PUTATIVE (AFU_ORTHOLOGUE AFUA_3G11890)-RELATED"/>
    <property type="match status" value="1"/>
</dbReference>
<protein>
    <submittedName>
        <fullName evidence="1">Asparaginase</fullName>
    </submittedName>
</protein>
<evidence type="ECO:0000313" key="2">
    <source>
        <dbReference type="Proteomes" id="UP001174210"/>
    </source>
</evidence>
<dbReference type="PANTHER" id="PTHR42110">
    <property type="entry name" value="L-ASPARAGINASE, PUTATIVE (AFU_ORTHOLOGUE AFUA_3G11890)-RELATED"/>
    <property type="match status" value="1"/>
</dbReference>